<reference evidence="1 2" key="1">
    <citation type="submission" date="2013-04" db="EMBL/GenBank/DDBJ databases">
        <title>Complete Genome Sequence of Cronobacter sakazakii Bacteriophage CR8.</title>
        <authorList>
            <person name="Kim Y."/>
            <person name="Shin H."/>
            <person name="Ryu S."/>
        </authorList>
    </citation>
    <scope>NUCLEOTIDE SEQUENCE [LARGE SCALE GENOMIC DNA]</scope>
</reference>
<dbReference type="EMBL" id="KC954774">
    <property type="protein sequence ID" value="AIA64634.1"/>
    <property type="molecule type" value="Genomic_DNA"/>
</dbReference>
<dbReference type="GeneID" id="19686855"/>
<keyword evidence="2" id="KW-1185">Reference proteome</keyword>
<dbReference type="Proteomes" id="UP000026984">
    <property type="component" value="Segment"/>
</dbReference>
<evidence type="ECO:0000313" key="1">
    <source>
        <dbReference type="EMBL" id="AIA64634.1"/>
    </source>
</evidence>
<accession>A0A060AGX8</accession>
<dbReference type="KEGG" id="vg:19686855"/>
<evidence type="ECO:0000313" key="2">
    <source>
        <dbReference type="Proteomes" id="UP000026984"/>
    </source>
</evidence>
<name>A0A060AGX8_9CAUD</name>
<proteinExistence type="predicted"/>
<protein>
    <submittedName>
        <fullName evidence="1">Uncharacterized protein</fullName>
    </submittedName>
</protein>
<sequence length="399" mass="45685">MNNYKSQGQTFEEALVNLSEDGIFVEDPFFKQHMENIRKQRELGLGFDMGKAKKIVEDAVSGIDYSDLPEAIRNRTLVIDIDQVYAAHGAETAEQRQDLKDKIANMPEVRDINLVYFDEVNAPKEEFVSLEILKGRSSTGRFDYPFLPDMHHMPRLNKTYMPPKDGDAFICMESEMDWSRLEELCKADLPRPDLHISGDDPALKIRKHPMIFKVTDLAEDKEEFPRLKKTLERNQQVEAMLGWPAPPMFIEAIPDANVVARAMDEVMKELTALAREYKVQIYFGTKPALKTALYSLMYGAKKEDLDMSQLDEISVEKAIEMYESKLRKVAIVGGGGISGMVKRIIAEQHGLSVCVDSFDTWNFKDFANIAKLDKPARDWEQVRLRRGKGHNKFKRKGKK</sequence>
<dbReference type="RefSeq" id="YP_009042341.1">
    <property type="nucleotide sequence ID" value="NC_024354.1"/>
</dbReference>
<gene>
    <name evidence="1" type="ORF">CR8_104</name>
</gene>
<organism evidence="1 2">
    <name type="scientific">Cronobacter phage CR8</name>
    <dbReference type="NCBI Taxonomy" id="1327934"/>
    <lineage>
        <taxon>Viruses</taxon>
        <taxon>Duplodnaviria</taxon>
        <taxon>Heunggongvirae</taxon>
        <taxon>Uroviricota</taxon>
        <taxon>Caudoviricetes</taxon>
        <taxon>Vequintavirinae</taxon>
        <taxon>Certrevirus</taxon>
        <taxon>Certrevirus CR8</taxon>
    </lineage>
</organism>